<organism evidence="2 3">
    <name type="scientific">Rhizopus oryzae</name>
    <name type="common">Mucormycosis agent</name>
    <name type="synonym">Rhizopus arrhizus var. delemar</name>
    <dbReference type="NCBI Taxonomy" id="64495"/>
    <lineage>
        <taxon>Eukaryota</taxon>
        <taxon>Fungi</taxon>
        <taxon>Fungi incertae sedis</taxon>
        <taxon>Mucoromycota</taxon>
        <taxon>Mucoromycotina</taxon>
        <taxon>Mucoromycetes</taxon>
        <taxon>Mucorales</taxon>
        <taxon>Mucorineae</taxon>
        <taxon>Rhizopodaceae</taxon>
        <taxon>Rhizopus</taxon>
    </lineage>
</organism>
<evidence type="ECO:0000256" key="1">
    <source>
        <dbReference type="SAM" id="MobiDB-lite"/>
    </source>
</evidence>
<evidence type="ECO:0000313" key="3">
    <source>
        <dbReference type="Proteomes" id="UP000716291"/>
    </source>
</evidence>
<gene>
    <name evidence="2" type="ORF">G6F64_013388</name>
</gene>
<sequence>MPWSESVLTPALPHGGIRGDVPAERQEAASWLTRAPNTGIRPPRISTRCTSTAPRWPGNTCAATPTTAATGCAGGAGQRPPRAGDCACWKIPPWMRATRIRPGSPITMRWCRSPRTPTRRPTRWPSHSGASPARST</sequence>
<feature type="region of interest" description="Disordered" evidence="1">
    <location>
        <begin position="105"/>
        <end position="136"/>
    </location>
</feature>
<dbReference type="AlphaFoldDB" id="A0A9P6WW20"/>
<proteinExistence type="predicted"/>
<reference evidence="2" key="1">
    <citation type="journal article" date="2020" name="Microb. Genom.">
        <title>Genetic diversity of clinical and environmental Mucorales isolates obtained from an investigation of mucormycosis cases among solid organ transplant recipients.</title>
        <authorList>
            <person name="Nguyen M.H."/>
            <person name="Kaul D."/>
            <person name="Muto C."/>
            <person name="Cheng S.J."/>
            <person name="Richter R.A."/>
            <person name="Bruno V.M."/>
            <person name="Liu G."/>
            <person name="Beyhan S."/>
            <person name="Sundermann A.J."/>
            <person name="Mounaud S."/>
            <person name="Pasculle A.W."/>
            <person name="Nierman W.C."/>
            <person name="Driscoll E."/>
            <person name="Cumbie R."/>
            <person name="Clancy C.J."/>
            <person name="Dupont C.L."/>
        </authorList>
    </citation>
    <scope>NUCLEOTIDE SEQUENCE</scope>
    <source>
        <strain evidence="2">GL11</strain>
    </source>
</reference>
<protein>
    <submittedName>
        <fullName evidence="2">Uncharacterized protein</fullName>
    </submittedName>
</protein>
<dbReference type="EMBL" id="JAANQT010005375">
    <property type="protein sequence ID" value="KAG1294839.1"/>
    <property type="molecule type" value="Genomic_DNA"/>
</dbReference>
<keyword evidence="3" id="KW-1185">Reference proteome</keyword>
<name>A0A9P6WW20_RHIOR</name>
<dbReference type="Proteomes" id="UP000716291">
    <property type="component" value="Unassembled WGS sequence"/>
</dbReference>
<evidence type="ECO:0000313" key="2">
    <source>
        <dbReference type="EMBL" id="KAG1294839.1"/>
    </source>
</evidence>
<comment type="caution">
    <text evidence="2">The sequence shown here is derived from an EMBL/GenBank/DDBJ whole genome shotgun (WGS) entry which is preliminary data.</text>
</comment>
<accession>A0A9P6WW20</accession>